<accession>A0ABS3D0V1</accession>
<organism evidence="1 2">
    <name type="scientific">Bowmanella yangjiangensis</name>
    <dbReference type="NCBI Taxonomy" id="2811230"/>
    <lineage>
        <taxon>Bacteria</taxon>
        <taxon>Pseudomonadati</taxon>
        <taxon>Pseudomonadota</taxon>
        <taxon>Gammaproteobacteria</taxon>
        <taxon>Alteromonadales</taxon>
        <taxon>Alteromonadaceae</taxon>
        <taxon>Bowmanella</taxon>
    </lineage>
</organism>
<sequence>MLIAAPFIDALKGKPVAHVWRGHSSAIFLEFGSLTDKKRLDGTLGQPGGELTLMIEWSWRVERPRSILGGSWSAERRWPSMFKHLIGCQVTQIDFLGTLPEISLCLSNGLRVVSFMTAEGQPSWALIARQPNLGNLCVKRGKFYVEPPSP</sequence>
<dbReference type="EMBL" id="JAFKCS010000325">
    <property type="protein sequence ID" value="MBN7823012.1"/>
    <property type="molecule type" value="Genomic_DNA"/>
</dbReference>
<protein>
    <submittedName>
        <fullName evidence="1">Uncharacterized protein</fullName>
    </submittedName>
</protein>
<dbReference type="Proteomes" id="UP000663992">
    <property type="component" value="Unassembled WGS sequence"/>
</dbReference>
<evidence type="ECO:0000313" key="2">
    <source>
        <dbReference type="Proteomes" id="UP000663992"/>
    </source>
</evidence>
<evidence type="ECO:0000313" key="1">
    <source>
        <dbReference type="EMBL" id="MBN7823012.1"/>
    </source>
</evidence>
<reference evidence="1 2" key="1">
    <citation type="submission" date="2021-03" db="EMBL/GenBank/DDBJ databases">
        <title>novel species isolated from a fishpond in China.</title>
        <authorList>
            <person name="Lu H."/>
            <person name="Cai Z."/>
        </authorList>
    </citation>
    <scope>NUCLEOTIDE SEQUENCE [LARGE SCALE GENOMIC DNA]</scope>
    <source>
        <strain evidence="1 2">Y57</strain>
    </source>
</reference>
<dbReference type="RefSeq" id="WP_206596833.1">
    <property type="nucleotide sequence ID" value="NZ_JAFKCS010000325.1"/>
</dbReference>
<proteinExistence type="predicted"/>
<name>A0ABS3D0V1_9ALTE</name>
<comment type="caution">
    <text evidence="1">The sequence shown here is derived from an EMBL/GenBank/DDBJ whole genome shotgun (WGS) entry which is preliminary data.</text>
</comment>
<gene>
    <name evidence="1" type="ORF">J0A65_24320</name>
</gene>
<keyword evidence="2" id="KW-1185">Reference proteome</keyword>